<dbReference type="GO" id="GO:0016887">
    <property type="term" value="F:ATP hydrolysis activity"/>
    <property type="evidence" value="ECO:0007669"/>
    <property type="project" value="InterPro"/>
</dbReference>
<dbReference type="CDD" id="cd03257">
    <property type="entry name" value="ABC_NikE_OppD_transporters"/>
    <property type="match status" value="2"/>
</dbReference>
<dbReference type="GO" id="GO:0005524">
    <property type="term" value="F:ATP binding"/>
    <property type="evidence" value="ECO:0007669"/>
    <property type="project" value="UniProtKB-KW"/>
</dbReference>
<evidence type="ECO:0000313" key="6">
    <source>
        <dbReference type="EMBL" id="RCL45367.1"/>
    </source>
</evidence>
<dbReference type="FunFam" id="3.40.50.300:FF:000016">
    <property type="entry name" value="Oligopeptide ABC transporter ATP-binding component"/>
    <property type="match status" value="2"/>
</dbReference>
<dbReference type="SMART" id="SM00382">
    <property type="entry name" value="AAA"/>
    <property type="match status" value="2"/>
</dbReference>
<dbReference type="InterPro" id="IPR050319">
    <property type="entry name" value="ABC_transp_ATP-bind"/>
</dbReference>
<dbReference type="Proteomes" id="UP000252915">
    <property type="component" value="Unassembled WGS sequence"/>
</dbReference>
<comment type="similarity">
    <text evidence="1">Belongs to the ABC transporter superfamily.</text>
</comment>
<dbReference type="NCBIfam" id="NF008453">
    <property type="entry name" value="PRK11308.1"/>
    <property type="match status" value="2"/>
</dbReference>
<proteinExistence type="inferred from homology"/>
<organism evidence="6 7">
    <name type="scientific">SAR86 cluster bacterium</name>
    <dbReference type="NCBI Taxonomy" id="2030880"/>
    <lineage>
        <taxon>Bacteria</taxon>
        <taxon>Pseudomonadati</taxon>
        <taxon>Pseudomonadota</taxon>
        <taxon>Gammaproteobacteria</taxon>
        <taxon>SAR86 cluster</taxon>
    </lineage>
</organism>
<reference evidence="6 7" key="1">
    <citation type="journal article" date="2018" name="Microbiome">
        <title>Fine metagenomic profile of the Mediterranean stratified and mixed water columns revealed by assembly and recruitment.</title>
        <authorList>
            <person name="Haro-Moreno J.M."/>
            <person name="Lopez-Perez M."/>
            <person name="De La Torre J.R."/>
            <person name="Picazo A."/>
            <person name="Camacho A."/>
            <person name="Rodriguez-Valera F."/>
        </authorList>
    </citation>
    <scope>NUCLEOTIDE SEQUENCE [LARGE SCALE GENOMIC DNA]</scope>
    <source>
        <strain evidence="6">MED-G78</strain>
    </source>
</reference>
<dbReference type="PROSITE" id="PS00211">
    <property type="entry name" value="ABC_TRANSPORTER_1"/>
    <property type="match status" value="2"/>
</dbReference>
<dbReference type="SUPFAM" id="SSF52540">
    <property type="entry name" value="P-loop containing nucleoside triphosphate hydrolases"/>
    <property type="match status" value="2"/>
</dbReference>
<dbReference type="InterPro" id="IPR003593">
    <property type="entry name" value="AAA+_ATPase"/>
</dbReference>
<dbReference type="InterPro" id="IPR013563">
    <property type="entry name" value="Oligopep_ABC_C"/>
</dbReference>
<keyword evidence="4 6" id="KW-0067">ATP-binding</keyword>
<evidence type="ECO:0000256" key="1">
    <source>
        <dbReference type="ARBA" id="ARBA00005417"/>
    </source>
</evidence>
<keyword evidence="3" id="KW-0547">Nucleotide-binding</keyword>
<keyword evidence="2" id="KW-0813">Transport</keyword>
<feature type="domain" description="ABC transporter" evidence="5">
    <location>
        <begin position="275"/>
        <end position="523"/>
    </location>
</feature>
<evidence type="ECO:0000313" key="7">
    <source>
        <dbReference type="Proteomes" id="UP000252915"/>
    </source>
</evidence>
<name>A0A368C8D7_9GAMM</name>
<dbReference type="InterPro" id="IPR017871">
    <property type="entry name" value="ABC_transporter-like_CS"/>
</dbReference>
<evidence type="ECO:0000256" key="3">
    <source>
        <dbReference type="ARBA" id="ARBA00022741"/>
    </source>
</evidence>
<dbReference type="EMBL" id="QOPI01000003">
    <property type="protein sequence ID" value="RCL45367.1"/>
    <property type="molecule type" value="Genomic_DNA"/>
</dbReference>
<dbReference type="Gene3D" id="3.40.50.300">
    <property type="entry name" value="P-loop containing nucleotide triphosphate hydrolases"/>
    <property type="match status" value="2"/>
</dbReference>
<dbReference type="PANTHER" id="PTHR43776">
    <property type="entry name" value="TRANSPORT ATP-BINDING PROTEIN"/>
    <property type="match status" value="1"/>
</dbReference>
<dbReference type="InterPro" id="IPR027417">
    <property type="entry name" value="P-loop_NTPase"/>
</dbReference>
<dbReference type="PROSITE" id="PS50893">
    <property type="entry name" value="ABC_TRANSPORTER_2"/>
    <property type="match status" value="2"/>
</dbReference>
<comment type="caution">
    <text evidence="6">The sequence shown here is derived from an EMBL/GenBank/DDBJ whole genome shotgun (WGS) entry which is preliminary data.</text>
</comment>
<evidence type="ECO:0000256" key="4">
    <source>
        <dbReference type="ARBA" id="ARBA00022840"/>
    </source>
</evidence>
<protein>
    <submittedName>
        <fullName evidence="6">ABC transporter ATP-binding protein</fullName>
    </submittedName>
</protein>
<dbReference type="GO" id="GO:0015833">
    <property type="term" value="P:peptide transport"/>
    <property type="evidence" value="ECO:0007669"/>
    <property type="project" value="InterPro"/>
</dbReference>
<dbReference type="Pfam" id="PF08352">
    <property type="entry name" value="oligo_HPY"/>
    <property type="match status" value="2"/>
</dbReference>
<gene>
    <name evidence="6" type="ORF">DBW92_01205</name>
</gene>
<dbReference type="AlphaFoldDB" id="A0A368C8D7"/>
<dbReference type="PANTHER" id="PTHR43776:SF7">
    <property type="entry name" value="D,D-DIPEPTIDE TRANSPORT ATP-BINDING PROTEIN DDPF-RELATED"/>
    <property type="match status" value="1"/>
</dbReference>
<evidence type="ECO:0000259" key="5">
    <source>
        <dbReference type="PROSITE" id="PS50893"/>
    </source>
</evidence>
<dbReference type="GO" id="GO:0055085">
    <property type="term" value="P:transmembrane transport"/>
    <property type="evidence" value="ECO:0007669"/>
    <property type="project" value="UniProtKB-ARBA"/>
</dbReference>
<dbReference type="NCBIfam" id="NF007739">
    <property type="entry name" value="PRK10419.1"/>
    <property type="match status" value="2"/>
</dbReference>
<dbReference type="InterPro" id="IPR003439">
    <property type="entry name" value="ABC_transporter-like_ATP-bd"/>
</dbReference>
<accession>A0A368C8D7</accession>
<sequence>MNKLLEVQNLSVDFNVRDTIFRAVDEISLNLDKNETMALVGESGSGKSVTAMSILQLLPELKTTYPENSSIVFDGIDILKATNNELRSIRGNQISMIFQEPMTSLNPYHKVGKQIMESSLLHSGATRSDAEKEAKDLMALVEIPDVERRFHAYPHELSGGQRQRIMIAMALVNKPKLLIADEPTTALDVTIQAQILDLMGKLKAELGMSILFITHDLGLVREFSDTVSVMKDGRIVEQGNTQMIFDNPQDEYTKKLLDSEPLPKTDLLLETSSMIKVQNLNIYYDIPSINFFKKNRFHAVKDISFDIQKNTTIGLVGESGSGKSTLGRAIANLIKYEGEILYQGKDLQSFNSRDMQNLKKDIQIIFQDPYGSLSPRMTIGEIIGEGLDVHFQLTKEEKNTKIDEAMSDVGIDPGMKFKYPHEFSGGQRQRIAIARSIILQPAFMILDEPTSALDRSIQIQIINLLKNIQEKYELTYLFISHDLKVIRSVSDSIFVMQDGNLVESGKADEVFDNPKKDYTNKLLTAALKYATN</sequence>
<dbReference type="Pfam" id="PF00005">
    <property type="entry name" value="ABC_tran"/>
    <property type="match status" value="2"/>
</dbReference>
<evidence type="ECO:0000256" key="2">
    <source>
        <dbReference type="ARBA" id="ARBA00022448"/>
    </source>
</evidence>
<feature type="domain" description="ABC transporter" evidence="5">
    <location>
        <begin position="5"/>
        <end position="257"/>
    </location>
</feature>